<dbReference type="AlphaFoldDB" id="D1W423"/>
<name>D1W423_9BACT</name>
<evidence type="ECO:0000313" key="2">
    <source>
        <dbReference type="Proteomes" id="UP000005283"/>
    </source>
</evidence>
<keyword evidence="2" id="KW-1185">Reference proteome</keyword>
<dbReference type="STRING" id="679190.HMPREF0650_2100"/>
<gene>
    <name evidence="1" type="ORF">HMPREF0650_2100</name>
</gene>
<reference evidence="1 2" key="1">
    <citation type="submission" date="2009-12" db="EMBL/GenBank/DDBJ databases">
        <title>Genome Sequence of Prevotella buccalis ATCC 35310.</title>
        <authorList>
            <person name="Durkin A.S."/>
            <person name="Madupu R."/>
            <person name="Torralba M."/>
            <person name="Methe B."/>
            <person name="Sutton G."/>
            <person name="Strausberg R.L."/>
            <person name="Nelson K.E."/>
        </authorList>
    </citation>
    <scope>NUCLEOTIDE SEQUENCE [LARGE SCALE GENOMIC DNA]</scope>
    <source>
        <strain evidence="1 2">ATCC 35310</strain>
    </source>
</reference>
<sequence>MKTAKEPTMDYPARAQIAGYLLPFAITRMEFFPSADE</sequence>
<dbReference type="Proteomes" id="UP000005283">
    <property type="component" value="Unassembled WGS sequence"/>
</dbReference>
<accession>D1W423</accession>
<organism evidence="1 2">
    <name type="scientific">Hoylesella buccalis ATCC 35310</name>
    <dbReference type="NCBI Taxonomy" id="679190"/>
    <lineage>
        <taxon>Bacteria</taxon>
        <taxon>Pseudomonadati</taxon>
        <taxon>Bacteroidota</taxon>
        <taxon>Bacteroidia</taxon>
        <taxon>Bacteroidales</taxon>
        <taxon>Prevotellaceae</taxon>
        <taxon>Hoylesella</taxon>
    </lineage>
</organism>
<comment type="caution">
    <text evidence="1">The sequence shown here is derived from an EMBL/GenBank/DDBJ whole genome shotgun (WGS) entry which is preliminary data.</text>
</comment>
<dbReference type="EMBL" id="ADEG01000036">
    <property type="protein sequence ID" value="EFA92702.1"/>
    <property type="molecule type" value="Genomic_DNA"/>
</dbReference>
<evidence type="ECO:0000313" key="1">
    <source>
        <dbReference type="EMBL" id="EFA92702.1"/>
    </source>
</evidence>
<protein>
    <submittedName>
        <fullName evidence="1">Uncharacterized protein</fullName>
    </submittedName>
</protein>
<proteinExistence type="predicted"/>